<proteinExistence type="predicted"/>
<accession>A0AAN7ZLX3</accession>
<dbReference type="InterPro" id="IPR053178">
    <property type="entry name" value="Osmoadaptation_assoc"/>
</dbReference>
<gene>
    <name evidence="1" type="ORF">LTR97_009820</name>
</gene>
<evidence type="ECO:0000313" key="2">
    <source>
        <dbReference type="Proteomes" id="UP001310594"/>
    </source>
</evidence>
<dbReference type="EMBL" id="JAVRQU010000016">
    <property type="protein sequence ID" value="KAK5694199.1"/>
    <property type="molecule type" value="Genomic_DNA"/>
</dbReference>
<reference evidence="1" key="1">
    <citation type="submission" date="2023-08" db="EMBL/GenBank/DDBJ databases">
        <title>Black Yeasts Isolated from many extreme environments.</title>
        <authorList>
            <person name="Coleine C."/>
            <person name="Stajich J.E."/>
            <person name="Selbmann L."/>
        </authorList>
    </citation>
    <scope>NUCLEOTIDE SEQUENCE</scope>
    <source>
        <strain evidence="1">CCFEE 5810</strain>
    </source>
</reference>
<evidence type="ECO:0000313" key="1">
    <source>
        <dbReference type="EMBL" id="KAK5694199.1"/>
    </source>
</evidence>
<sequence>MEWSRVESLVPLHLQALDPRAEKVALKRKRRPKASTQRALVPIANRPIAPKQGYVGLIAQNEDSEPAPPPIYRMSSSGDALLGAELVQTLSNLHLNDSWYSFVPSMLGDSVAADAAAKAVVKAHEFCATKGTPTGVARCDSSYLAALNTLRASLDVSDSALVAVGLLYLYEGIMKDQPTAYFSHAGGISAILLARPRTAPVTALTRAVLYGNTHGTFQQPLLQGTASPFDDPYWLDFEPATTYNLTASAVKLRKYANQSTIRLPGLIAKVRSIREASVPNRKLFLDSTRVALEILAMTDQSAENELLHRVTLKETKDIFDKAIFRYSFEFKSLYEKETLLLYWGNRLMILKLCLELHHLGILADGSSCTAFKAGDLDDESERVVMSILMCWQDGLGFVNPLSMVWGALMGKITFRGRSVEPVRSWVWTRYHDSLTGWPITYTMAEMDEESEELVGGPLTGQIAKQDMGDQKKKSVG</sequence>
<name>A0AAN7ZLX3_9PEZI</name>
<comment type="caution">
    <text evidence="1">The sequence shown here is derived from an EMBL/GenBank/DDBJ whole genome shotgun (WGS) entry which is preliminary data.</text>
</comment>
<dbReference type="Proteomes" id="UP001310594">
    <property type="component" value="Unassembled WGS sequence"/>
</dbReference>
<organism evidence="1 2">
    <name type="scientific">Elasticomyces elasticus</name>
    <dbReference type="NCBI Taxonomy" id="574655"/>
    <lineage>
        <taxon>Eukaryota</taxon>
        <taxon>Fungi</taxon>
        <taxon>Dikarya</taxon>
        <taxon>Ascomycota</taxon>
        <taxon>Pezizomycotina</taxon>
        <taxon>Dothideomycetes</taxon>
        <taxon>Dothideomycetidae</taxon>
        <taxon>Mycosphaerellales</taxon>
        <taxon>Teratosphaeriaceae</taxon>
        <taxon>Elasticomyces</taxon>
    </lineage>
</organism>
<dbReference type="PANTHER" id="PTHR38111">
    <property type="entry name" value="ZN(2)-C6 FUNGAL-TYPE DOMAIN-CONTAINING PROTEIN-RELATED"/>
    <property type="match status" value="1"/>
</dbReference>
<dbReference type="AlphaFoldDB" id="A0AAN7ZLX3"/>
<protein>
    <submittedName>
        <fullName evidence="1">Uncharacterized protein</fullName>
    </submittedName>
</protein>